<sequence length="563" mass="61280">MPFSAVLTTPREPQQSAPGRTAAEGALELLPIAAVVVRLEGRRLTFQLPNAMFRRLELGTAESRRFAEPLTELSGRIIDFLSGAEVRERLSLTLGSCVEQRRFDVTLARIAGEGAPHCLLTLLDQTAEMRTETSLRREMTTDSLTGLPNREGFGDRLEERLTAGATDCAVLVIDLDRFGRINSCLGSMAGDELLMTAARRIKGALRATDVLGRIGGDEFGVLLTLDEGRDEAEHAVRRIRDVLATPFRLSDFEIRITCAIGMAFADNPAQDAEDVIRHAQFAVRKSKETGKAEAYETRALDRARAQFAMETALRRAIDAEQLTLHYQPVCDLATGKIVAFEALARWTTEDGKIISPADFISVAEETGLIVPIGRWAIDGALRTLAEWDALAGGSCDVQMAVNISPIQLQRDHLPPVVEAALARHGLAGGRLKLELTESALIADPDRNAAMLRALKDTGASIAMDDFGTGYSNLAYLQRLPIDILKIDRSFVTDMMADRDKIAIVRAILSLAATLNMDTIAEGIESRDVSQTLAALGCTFGQGYAFSPPLPADDAYQLLLRCNS</sequence>
<evidence type="ECO:0000313" key="5">
    <source>
        <dbReference type="Proteomes" id="UP000308038"/>
    </source>
</evidence>
<dbReference type="InterPro" id="IPR029787">
    <property type="entry name" value="Nucleotide_cyclase"/>
</dbReference>
<dbReference type="CDD" id="cd01948">
    <property type="entry name" value="EAL"/>
    <property type="match status" value="1"/>
</dbReference>
<dbReference type="InterPro" id="IPR052155">
    <property type="entry name" value="Biofilm_reg_signaling"/>
</dbReference>
<dbReference type="SMART" id="SM00267">
    <property type="entry name" value="GGDEF"/>
    <property type="match status" value="1"/>
</dbReference>
<feature type="domain" description="EAL" evidence="2">
    <location>
        <begin position="306"/>
        <end position="562"/>
    </location>
</feature>
<dbReference type="Pfam" id="PF00990">
    <property type="entry name" value="GGDEF"/>
    <property type="match status" value="1"/>
</dbReference>
<dbReference type="SUPFAM" id="SSF55073">
    <property type="entry name" value="Nucleotide cyclase"/>
    <property type="match status" value="1"/>
</dbReference>
<dbReference type="PROSITE" id="PS50887">
    <property type="entry name" value="GGDEF"/>
    <property type="match status" value="1"/>
</dbReference>
<evidence type="ECO:0000259" key="2">
    <source>
        <dbReference type="PROSITE" id="PS50883"/>
    </source>
</evidence>
<dbReference type="Gene3D" id="3.30.70.270">
    <property type="match status" value="1"/>
</dbReference>
<dbReference type="Pfam" id="PF00563">
    <property type="entry name" value="EAL"/>
    <property type="match status" value="1"/>
</dbReference>
<proteinExistence type="predicted"/>
<dbReference type="RefSeq" id="WP_136451223.1">
    <property type="nucleotide sequence ID" value="NZ_SSTI01000004.1"/>
</dbReference>
<comment type="caution">
    <text evidence="4">The sequence shown here is derived from an EMBL/GenBank/DDBJ whole genome shotgun (WGS) entry which is preliminary data.</text>
</comment>
<dbReference type="CDD" id="cd01949">
    <property type="entry name" value="GGDEF"/>
    <property type="match status" value="1"/>
</dbReference>
<dbReference type="SMART" id="SM00052">
    <property type="entry name" value="EAL"/>
    <property type="match status" value="1"/>
</dbReference>
<feature type="region of interest" description="Disordered" evidence="1">
    <location>
        <begin position="1"/>
        <end position="21"/>
    </location>
</feature>
<keyword evidence="5" id="KW-1185">Reference proteome</keyword>
<dbReference type="InterPro" id="IPR043128">
    <property type="entry name" value="Rev_trsase/Diguanyl_cyclase"/>
</dbReference>
<accession>A0ABY2QIW6</accession>
<evidence type="ECO:0000313" key="4">
    <source>
        <dbReference type="EMBL" id="THG40589.1"/>
    </source>
</evidence>
<dbReference type="PANTHER" id="PTHR44757:SF2">
    <property type="entry name" value="BIOFILM ARCHITECTURE MAINTENANCE PROTEIN MBAA"/>
    <property type="match status" value="1"/>
</dbReference>
<reference evidence="4 5" key="1">
    <citation type="submission" date="2019-04" db="EMBL/GenBank/DDBJ databases">
        <title>Microbes associate with the intestines of laboratory mice.</title>
        <authorList>
            <person name="Navarre W."/>
            <person name="Wong E."/>
            <person name="Huang K.C."/>
            <person name="Tropini C."/>
            <person name="Ng K."/>
            <person name="Yu B."/>
        </authorList>
    </citation>
    <scope>NUCLEOTIDE SEQUENCE [LARGE SCALE GENOMIC DNA]</scope>
    <source>
        <strain evidence="4 5">NM83_B4-11</strain>
    </source>
</reference>
<dbReference type="SUPFAM" id="SSF141868">
    <property type="entry name" value="EAL domain-like"/>
    <property type="match status" value="1"/>
</dbReference>
<evidence type="ECO:0000256" key="1">
    <source>
        <dbReference type="SAM" id="MobiDB-lite"/>
    </source>
</evidence>
<dbReference type="PROSITE" id="PS50883">
    <property type="entry name" value="EAL"/>
    <property type="match status" value="1"/>
</dbReference>
<dbReference type="Proteomes" id="UP000308038">
    <property type="component" value="Unassembled WGS sequence"/>
</dbReference>
<protein>
    <submittedName>
        <fullName evidence="4">Bifunctional diguanylate cyclase/phosphodiesterase</fullName>
    </submittedName>
</protein>
<dbReference type="InterPro" id="IPR000160">
    <property type="entry name" value="GGDEF_dom"/>
</dbReference>
<dbReference type="PANTHER" id="PTHR44757">
    <property type="entry name" value="DIGUANYLATE CYCLASE DGCP"/>
    <property type="match status" value="1"/>
</dbReference>
<evidence type="ECO:0000259" key="3">
    <source>
        <dbReference type="PROSITE" id="PS50887"/>
    </source>
</evidence>
<dbReference type="InterPro" id="IPR001633">
    <property type="entry name" value="EAL_dom"/>
</dbReference>
<feature type="domain" description="GGDEF" evidence="3">
    <location>
        <begin position="166"/>
        <end position="299"/>
    </location>
</feature>
<gene>
    <name evidence="4" type="ORF">E5988_07160</name>
</gene>
<dbReference type="InterPro" id="IPR035919">
    <property type="entry name" value="EAL_sf"/>
</dbReference>
<dbReference type="NCBIfam" id="TIGR00254">
    <property type="entry name" value="GGDEF"/>
    <property type="match status" value="1"/>
</dbReference>
<dbReference type="Gene3D" id="3.20.20.450">
    <property type="entry name" value="EAL domain"/>
    <property type="match status" value="1"/>
</dbReference>
<name>A0ABY2QIW6_9SPHN</name>
<dbReference type="EMBL" id="SSTI01000004">
    <property type="protein sequence ID" value="THG40589.1"/>
    <property type="molecule type" value="Genomic_DNA"/>
</dbReference>
<organism evidence="4 5">
    <name type="scientific">Sphingomonas olei</name>
    <dbReference type="NCBI Taxonomy" id="1886787"/>
    <lineage>
        <taxon>Bacteria</taxon>
        <taxon>Pseudomonadati</taxon>
        <taxon>Pseudomonadota</taxon>
        <taxon>Alphaproteobacteria</taxon>
        <taxon>Sphingomonadales</taxon>
        <taxon>Sphingomonadaceae</taxon>
        <taxon>Sphingomonas</taxon>
    </lineage>
</organism>